<accession>A0A6N8DR24</accession>
<protein>
    <submittedName>
        <fullName evidence="1">Uncharacterized protein</fullName>
    </submittedName>
</protein>
<evidence type="ECO:0000313" key="2">
    <source>
        <dbReference type="Proteomes" id="UP000439113"/>
    </source>
</evidence>
<sequence>MLLRLDLIEVLGEPVFAPRLGLGGQAVVDLDVVVDLVVHGGAHVLGVGSNQTVQLGPTQEMAIFHVRGHLHEMGQLLFSCPASLFGEELEFCRGEGFVKHRRFQRFAPL</sequence>
<dbReference type="EMBL" id="WNKS01000021">
    <property type="protein sequence ID" value="MTV32748.1"/>
    <property type="molecule type" value="Genomic_DNA"/>
</dbReference>
<gene>
    <name evidence="1" type="ORF">GJ654_17335</name>
</gene>
<comment type="caution">
    <text evidence="1">The sequence shown here is derived from an EMBL/GenBank/DDBJ whole genome shotgun (WGS) entry which is preliminary data.</text>
</comment>
<reference evidence="1 2" key="1">
    <citation type="submission" date="2019-11" db="EMBL/GenBank/DDBJ databases">
        <title>Whole-genome sequence of a Rhodoblastus acidophilus DSM 142.</title>
        <authorList>
            <person name="Kyndt J.A."/>
            <person name="Meyer T.E."/>
        </authorList>
    </citation>
    <scope>NUCLEOTIDE SEQUENCE [LARGE SCALE GENOMIC DNA]</scope>
    <source>
        <strain evidence="1 2">DSM 142</strain>
    </source>
</reference>
<proteinExistence type="predicted"/>
<name>A0A6N8DR24_RHOAC</name>
<dbReference type="Proteomes" id="UP000439113">
    <property type="component" value="Unassembled WGS sequence"/>
</dbReference>
<evidence type="ECO:0000313" key="1">
    <source>
        <dbReference type="EMBL" id="MTV32748.1"/>
    </source>
</evidence>
<organism evidence="1 2">
    <name type="scientific">Rhodoblastus acidophilus</name>
    <name type="common">Rhodopseudomonas acidophila</name>
    <dbReference type="NCBI Taxonomy" id="1074"/>
    <lineage>
        <taxon>Bacteria</taxon>
        <taxon>Pseudomonadati</taxon>
        <taxon>Pseudomonadota</taxon>
        <taxon>Alphaproteobacteria</taxon>
        <taxon>Hyphomicrobiales</taxon>
        <taxon>Rhodoblastaceae</taxon>
        <taxon>Rhodoblastus</taxon>
    </lineage>
</organism>
<dbReference type="AlphaFoldDB" id="A0A6N8DR24"/>
<dbReference type="RefSeq" id="WP_155447435.1">
    <property type="nucleotide sequence ID" value="NZ_JAOQNR010000019.1"/>
</dbReference>